<keyword evidence="8 12" id="KW-0472">Membrane</keyword>
<accession>A0ABY0V5W7</accession>
<evidence type="ECO:0000256" key="11">
    <source>
        <dbReference type="SAM" id="MobiDB-lite"/>
    </source>
</evidence>
<sequence>MKKNFRALFGGDFRQFAMIAALLVIVVFFQVFTGGKVLQSQNLMNLIMGNAYVLILAMGMVLVIIAGHIDLSVGSVAAFVGIIVAKLTTESGLPPVVGLLVGLGVGILVGCWQGFWVAQWGIPAFITTLAGMMLFRGANQFIGKSMTVPVPELFQTLGAGYMPDIAPDVLAFNLPTMVLAVLIVAALAWGEFNRRRKSLRAQSDVPPLWVPIVRLVVVGGAILGVMWLFATGRPGTSFPIPGLIVVVLVIIFHFISTRTIIGRSVYAIGGNRAAAALTGIRVKRTNFAVMCTSSVLAAIAAMVFIGRSTSSGPQDGNMWELDAIAACFIGGASVWGGIGTIGGTMVGALVMAFLNNGLQLLGVGSDWTQIIKGLVLLLAVAVDVYSKRQGKRSLIGTFQNAIRNRRAIESAENSPGSSPAKLTAGSPTIDEADESALMQISNDAGKTSVDPVTKGESPTGSSPA</sequence>
<keyword evidence="14" id="KW-1185">Reference proteome</keyword>
<feature type="transmembrane region" description="Helical" evidence="12">
    <location>
        <begin position="121"/>
        <end position="138"/>
    </location>
</feature>
<dbReference type="EMBL" id="LT629792">
    <property type="protein sequence ID" value="SDT88292.1"/>
    <property type="molecule type" value="Genomic_DNA"/>
</dbReference>
<feature type="transmembrane region" description="Helical" evidence="12">
    <location>
        <begin position="287"/>
        <end position="305"/>
    </location>
</feature>
<feature type="transmembrane region" description="Helical" evidence="12">
    <location>
        <begin position="209"/>
        <end position="230"/>
    </location>
</feature>
<evidence type="ECO:0000313" key="14">
    <source>
        <dbReference type="Proteomes" id="UP000198976"/>
    </source>
</evidence>
<evidence type="ECO:0000256" key="6">
    <source>
        <dbReference type="ARBA" id="ARBA00022692"/>
    </source>
</evidence>
<evidence type="ECO:0000256" key="5">
    <source>
        <dbReference type="ARBA" id="ARBA00022597"/>
    </source>
</evidence>
<organism evidence="13 14">
    <name type="scientific">Schaalia radingae</name>
    <dbReference type="NCBI Taxonomy" id="131110"/>
    <lineage>
        <taxon>Bacteria</taxon>
        <taxon>Bacillati</taxon>
        <taxon>Actinomycetota</taxon>
        <taxon>Actinomycetes</taxon>
        <taxon>Actinomycetales</taxon>
        <taxon>Actinomycetaceae</taxon>
        <taxon>Schaalia</taxon>
    </lineage>
</organism>
<keyword evidence="7 12" id="KW-1133">Transmembrane helix</keyword>
<feature type="region of interest" description="Disordered" evidence="11">
    <location>
        <begin position="408"/>
        <end position="464"/>
    </location>
</feature>
<evidence type="ECO:0000256" key="9">
    <source>
        <dbReference type="ARBA" id="ARBA00035611"/>
    </source>
</evidence>
<dbReference type="PANTHER" id="PTHR32196">
    <property type="entry name" value="ABC TRANSPORTER PERMEASE PROTEIN YPHD-RELATED-RELATED"/>
    <property type="match status" value="1"/>
</dbReference>
<evidence type="ECO:0000256" key="4">
    <source>
        <dbReference type="ARBA" id="ARBA00022519"/>
    </source>
</evidence>
<keyword evidence="6 12" id="KW-0812">Transmembrane</keyword>
<dbReference type="RefSeq" id="WP_082628447.1">
    <property type="nucleotide sequence ID" value="NZ_LT629792.1"/>
</dbReference>
<comment type="subcellular location">
    <subcellularLocation>
        <location evidence="1">Cell membrane</location>
        <topology evidence="1">Multi-pass membrane protein</topology>
    </subcellularLocation>
</comment>
<gene>
    <name evidence="13" type="ORF">SAMN04489714_0526</name>
</gene>
<feature type="transmembrane region" description="Helical" evidence="12">
    <location>
        <begin position="169"/>
        <end position="189"/>
    </location>
</feature>
<keyword evidence="3" id="KW-1003">Cell membrane</keyword>
<evidence type="ECO:0000256" key="2">
    <source>
        <dbReference type="ARBA" id="ARBA00022448"/>
    </source>
</evidence>
<evidence type="ECO:0000313" key="13">
    <source>
        <dbReference type="EMBL" id="SDT88292.1"/>
    </source>
</evidence>
<dbReference type="Pfam" id="PF02653">
    <property type="entry name" value="BPD_transp_2"/>
    <property type="match status" value="1"/>
</dbReference>
<feature type="transmembrane region" description="Helical" evidence="12">
    <location>
        <begin position="326"/>
        <end position="355"/>
    </location>
</feature>
<proteinExistence type="predicted"/>
<comment type="function">
    <text evidence="9">Part of the binding-protein-dependent transport system for D-xylose. Probably responsible for the translocation of the substrate across the membrane.</text>
</comment>
<evidence type="ECO:0000256" key="8">
    <source>
        <dbReference type="ARBA" id="ARBA00023136"/>
    </source>
</evidence>
<keyword evidence="5 13" id="KW-0762">Sugar transport</keyword>
<feature type="transmembrane region" description="Helical" evidence="12">
    <location>
        <begin position="242"/>
        <end position="261"/>
    </location>
</feature>
<evidence type="ECO:0000256" key="3">
    <source>
        <dbReference type="ARBA" id="ARBA00022475"/>
    </source>
</evidence>
<feature type="transmembrane region" description="Helical" evidence="12">
    <location>
        <begin position="96"/>
        <end position="115"/>
    </location>
</feature>
<keyword evidence="2" id="KW-0813">Transport</keyword>
<evidence type="ECO:0000256" key="10">
    <source>
        <dbReference type="ARBA" id="ARBA00035686"/>
    </source>
</evidence>
<feature type="transmembrane region" description="Helical" evidence="12">
    <location>
        <begin position="52"/>
        <end position="84"/>
    </location>
</feature>
<feature type="transmembrane region" description="Helical" evidence="12">
    <location>
        <begin position="12"/>
        <end position="32"/>
    </location>
</feature>
<reference evidence="13 14" key="1">
    <citation type="submission" date="2016-10" db="EMBL/GenBank/DDBJ databases">
        <authorList>
            <person name="Varghese N."/>
            <person name="Submissions S."/>
        </authorList>
    </citation>
    <scope>NUCLEOTIDE SEQUENCE [LARGE SCALE GENOMIC DNA]</scope>
    <source>
        <strain evidence="13 14">DSM 9169</strain>
    </source>
</reference>
<protein>
    <recommendedName>
        <fullName evidence="10">Xylose transport system permease protein XylH</fullName>
    </recommendedName>
</protein>
<dbReference type="CDD" id="cd06579">
    <property type="entry name" value="TM_PBP1_transp_AraH_like"/>
    <property type="match status" value="1"/>
</dbReference>
<dbReference type="PANTHER" id="PTHR32196:SF32">
    <property type="entry name" value="XYLOSE TRANSPORT SYSTEM PERMEASE PROTEIN XYLH"/>
    <property type="match status" value="1"/>
</dbReference>
<dbReference type="Proteomes" id="UP000198976">
    <property type="component" value="Chromosome I"/>
</dbReference>
<keyword evidence="4" id="KW-0997">Cell inner membrane</keyword>
<dbReference type="InterPro" id="IPR001851">
    <property type="entry name" value="ABC_transp_permease"/>
</dbReference>
<name>A0ABY0V5W7_9ACTO</name>
<evidence type="ECO:0000256" key="7">
    <source>
        <dbReference type="ARBA" id="ARBA00022989"/>
    </source>
</evidence>
<evidence type="ECO:0000256" key="1">
    <source>
        <dbReference type="ARBA" id="ARBA00004651"/>
    </source>
</evidence>
<evidence type="ECO:0000256" key="12">
    <source>
        <dbReference type="SAM" id="Phobius"/>
    </source>
</evidence>